<feature type="domain" description="Peptidase M20 dimerisation" evidence="2">
    <location>
        <begin position="183"/>
        <end position="262"/>
    </location>
</feature>
<dbReference type="InterPro" id="IPR011650">
    <property type="entry name" value="Peptidase_M20_dimer"/>
</dbReference>
<dbReference type="GO" id="GO:0071713">
    <property type="term" value="F:para-aminobenzoyl-glutamate hydrolase activity"/>
    <property type="evidence" value="ECO:0007669"/>
    <property type="project" value="TreeGrafter"/>
</dbReference>
<dbReference type="CDD" id="cd05672">
    <property type="entry name" value="M20_ACY1L2-like"/>
    <property type="match status" value="1"/>
</dbReference>
<reference evidence="3 4" key="1">
    <citation type="submission" date="2014-07" db="EMBL/GenBank/DDBJ databases">
        <authorList>
            <person name="Zhang J.E."/>
            <person name="Yang H."/>
            <person name="Guo J."/>
            <person name="Deng Z."/>
            <person name="Luo H."/>
            <person name="Luo M."/>
            <person name="Zhao B."/>
        </authorList>
    </citation>
    <scope>NUCLEOTIDE SEQUENCE [LARGE SCALE GENOMIC DNA]</scope>
    <source>
        <strain evidence="3 4">1CP</strain>
    </source>
</reference>
<dbReference type="AlphaFoldDB" id="A0A1B1K8K3"/>
<gene>
    <name evidence="3" type="primary">pm20d</name>
    <name evidence="3" type="ORF">R1CP_21420</name>
</gene>
<dbReference type="InterPro" id="IPR002933">
    <property type="entry name" value="Peptidase_M20"/>
</dbReference>
<protein>
    <recommendedName>
        <fullName evidence="1">Peptidase M20 domain-containing protein 2</fullName>
    </recommendedName>
</protein>
<evidence type="ECO:0000313" key="4">
    <source>
        <dbReference type="Proteomes" id="UP000186108"/>
    </source>
</evidence>
<dbReference type="PANTHER" id="PTHR30575">
    <property type="entry name" value="PEPTIDASE M20"/>
    <property type="match status" value="1"/>
</dbReference>
<dbReference type="GO" id="GO:0005737">
    <property type="term" value="C:cytoplasm"/>
    <property type="evidence" value="ECO:0007669"/>
    <property type="project" value="TreeGrafter"/>
</dbReference>
<dbReference type="EMBL" id="CP009111">
    <property type="protein sequence ID" value="ANS28960.1"/>
    <property type="molecule type" value="Genomic_DNA"/>
</dbReference>
<comment type="similarity">
    <text evidence="1">Belongs to the peptidase M20A family.</text>
</comment>
<dbReference type="GO" id="GO:0016805">
    <property type="term" value="F:dipeptidase activity"/>
    <property type="evidence" value="ECO:0007669"/>
    <property type="project" value="InterPro"/>
</dbReference>
<dbReference type="Proteomes" id="UP000186108">
    <property type="component" value="Chromosome"/>
</dbReference>
<evidence type="ECO:0000256" key="1">
    <source>
        <dbReference type="PIRNR" id="PIRNR037226"/>
    </source>
</evidence>
<dbReference type="RefSeq" id="WP_081315381.1">
    <property type="nucleotide sequence ID" value="NZ_CP009111.1"/>
</dbReference>
<dbReference type="PATRIC" id="fig|37919.13.peg.4520"/>
<dbReference type="Gene3D" id="3.40.630.10">
    <property type="entry name" value="Zn peptidases"/>
    <property type="match status" value="1"/>
</dbReference>
<dbReference type="GO" id="GO:0046657">
    <property type="term" value="P:folic acid catabolic process"/>
    <property type="evidence" value="ECO:0007669"/>
    <property type="project" value="TreeGrafter"/>
</dbReference>
<dbReference type="InterPro" id="IPR036264">
    <property type="entry name" value="Bact_exopeptidase_dim_dom"/>
</dbReference>
<dbReference type="InterPro" id="IPR052030">
    <property type="entry name" value="Peptidase_M20/M20A_hydrolases"/>
</dbReference>
<dbReference type="Pfam" id="PF01546">
    <property type="entry name" value="Peptidase_M20"/>
    <property type="match status" value="1"/>
</dbReference>
<accession>A0A1B1K8K3</accession>
<sequence>MSTIANSEIDEAIDIEDEAFHRKFLEENADGLLDISHEIHANPEIRFEETAASALLVSKLEEAGFATQLGVGGLPTAFLAEYGSASDGPTIAFFLEYDALEEIGHACGHNVIATIGLGAALTVQAWMRNHGRAVGRLLVVGSPGEEGGGGKQYLIKAGCLDGIDAALMMHPSGENLSCMTTLGRVALDFEFTGKAAHAAVTPHHGVNALDAAVLTLNAIGLLRQQLPSDVRVHAIVLEGGEAPNVIPEKSVLRAYIRAADTRALVDDLQPRVENCARGAAIATGAQVSIIQQSPTYAALQPNAVLGDLVERNFARVGRRTEPPRTEVFPGSTDMGNVSQIIPSIHPNIEFVPGLGMHTREAAEYAGAPEGDKAVLDGSLILAMTASQLFSNHRLVGQVKAAFSEGVRVD</sequence>
<name>A0A1B1K8K3_RHOOP</name>
<dbReference type="SUPFAM" id="SSF53187">
    <property type="entry name" value="Zn-dependent exopeptidases"/>
    <property type="match status" value="1"/>
</dbReference>
<dbReference type="PANTHER" id="PTHR30575:SF0">
    <property type="entry name" value="XAA-ARG DIPEPTIDASE"/>
    <property type="match status" value="1"/>
</dbReference>
<dbReference type="SUPFAM" id="SSF55031">
    <property type="entry name" value="Bacterial exopeptidase dimerisation domain"/>
    <property type="match status" value="1"/>
</dbReference>
<dbReference type="InterPro" id="IPR017144">
    <property type="entry name" value="Xaa-Arg_dipeptidase"/>
</dbReference>
<dbReference type="Pfam" id="PF07687">
    <property type="entry name" value="M20_dimer"/>
    <property type="match status" value="1"/>
</dbReference>
<dbReference type="PIRSF" id="PIRSF037226">
    <property type="entry name" value="Amidohydrolase_ACY1L2_prd"/>
    <property type="match status" value="1"/>
</dbReference>
<dbReference type="InterPro" id="IPR017439">
    <property type="entry name" value="Amidohydrolase"/>
</dbReference>
<evidence type="ECO:0000313" key="3">
    <source>
        <dbReference type="EMBL" id="ANS28960.1"/>
    </source>
</evidence>
<dbReference type="FunFam" id="3.30.70.360:FF:000004">
    <property type="entry name" value="Peptidase M20 domain-containing protein 2"/>
    <property type="match status" value="1"/>
</dbReference>
<dbReference type="Gene3D" id="3.30.70.360">
    <property type="match status" value="1"/>
</dbReference>
<evidence type="ECO:0000259" key="2">
    <source>
        <dbReference type="Pfam" id="PF07687"/>
    </source>
</evidence>
<organism evidence="3 4">
    <name type="scientific">Rhodococcus opacus</name>
    <name type="common">Nocardia opaca</name>
    <dbReference type="NCBI Taxonomy" id="37919"/>
    <lineage>
        <taxon>Bacteria</taxon>
        <taxon>Bacillati</taxon>
        <taxon>Actinomycetota</taxon>
        <taxon>Actinomycetes</taxon>
        <taxon>Mycobacteriales</taxon>
        <taxon>Nocardiaceae</taxon>
        <taxon>Rhodococcus</taxon>
    </lineage>
</organism>
<proteinExistence type="inferred from homology"/>
<dbReference type="NCBIfam" id="TIGR01891">
    <property type="entry name" value="amidohydrolases"/>
    <property type="match status" value="1"/>
</dbReference>